<keyword evidence="3" id="KW-0698">rRNA processing</keyword>
<dbReference type="InterPro" id="IPR047261">
    <property type="entry name" value="MRM1_MeTrfase_dom"/>
</dbReference>
<evidence type="ECO:0000259" key="11">
    <source>
        <dbReference type="SMART" id="SM00967"/>
    </source>
</evidence>
<protein>
    <recommendedName>
        <fullName evidence="9">rRNA methyltransferase 1, mitochondrial</fullName>
    </recommendedName>
</protein>
<gene>
    <name evidence="12" type="ORF">PRK78_003086</name>
</gene>
<evidence type="ECO:0000256" key="7">
    <source>
        <dbReference type="ARBA" id="ARBA00022946"/>
    </source>
</evidence>
<keyword evidence="8" id="KW-0496">Mitochondrion</keyword>
<dbReference type="Pfam" id="PF00588">
    <property type="entry name" value="SpoU_methylase"/>
    <property type="match status" value="1"/>
</dbReference>
<evidence type="ECO:0000313" key="13">
    <source>
        <dbReference type="Proteomes" id="UP001219355"/>
    </source>
</evidence>
<dbReference type="EMBL" id="CP120628">
    <property type="protein sequence ID" value="WEW57619.1"/>
    <property type="molecule type" value="Genomic_DNA"/>
</dbReference>
<dbReference type="GO" id="GO:0003723">
    <property type="term" value="F:RNA binding"/>
    <property type="evidence" value="ECO:0007669"/>
    <property type="project" value="InterPro"/>
</dbReference>
<dbReference type="AlphaFoldDB" id="A0AAF0DG98"/>
<dbReference type="InterPro" id="IPR029064">
    <property type="entry name" value="Ribosomal_eL30-like_sf"/>
</dbReference>
<evidence type="ECO:0000256" key="6">
    <source>
        <dbReference type="ARBA" id="ARBA00022691"/>
    </source>
</evidence>
<feature type="domain" description="RNA 2-O ribose methyltransferase substrate binding" evidence="11">
    <location>
        <begin position="97"/>
        <end position="182"/>
    </location>
</feature>
<feature type="region of interest" description="Disordered" evidence="10">
    <location>
        <begin position="426"/>
        <end position="458"/>
    </location>
</feature>
<dbReference type="Gene3D" id="3.30.1330.30">
    <property type="match status" value="1"/>
</dbReference>
<name>A0AAF0DG98_9EURO</name>
<dbReference type="CDD" id="cd18105">
    <property type="entry name" value="SpoU-like_MRM1"/>
    <property type="match status" value="1"/>
</dbReference>
<dbReference type="InterPro" id="IPR029026">
    <property type="entry name" value="tRNA_m1G_MTases_N"/>
</dbReference>
<dbReference type="SMART" id="SM00967">
    <property type="entry name" value="SpoU_sub_bind"/>
    <property type="match status" value="1"/>
</dbReference>
<dbReference type="InterPro" id="IPR029028">
    <property type="entry name" value="Alpha/beta_knot_MTases"/>
</dbReference>
<proteinExistence type="inferred from homology"/>
<comment type="subcellular location">
    <subcellularLocation>
        <location evidence="1">Mitochondrion</location>
    </subcellularLocation>
</comment>
<dbReference type="SUPFAM" id="SSF75217">
    <property type="entry name" value="alpha/beta knot"/>
    <property type="match status" value="1"/>
</dbReference>
<evidence type="ECO:0000256" key="2">
    <source>
        <dbReference type="ARBA" id="ARBA00007228"/>
    </source>
</evidence>
<dbReference type="SUPFAM" id="SSF55315">
    <property type="entry name" value="L30e-like"/>
    <property type="match status" value="1"/>
</dbReference>
<dbReference type="PANTHER" id="PTHR46103:SF1">
    <property type="entry name" value="RRNA METHYLTRANSFERASE 1, MITOCHONDRIAL"/>
    <property type="match status" value="1"/>
</dbReference>
<evidence type="ECO:0000256" key="9">
    <source>
        <dbReference type="ARBA" id="ARBA00034881"/>
    </source>
</evidence>
<keyword evidence="7" id="KW-0809">Transit peptide</keyword>
<feature type="region of interest" description="Disordered" evidence="10">
    <location>
        <begin position="23"/>
        <end position="70"/>
    </location>
</feature>
<evidence type="ECO:0000256" key="10">
    <source>
        <dbReference type="SAM" id="MobiDB-lite"/>
    </source>
</evidence>
<evidence type="ECO:0000256" key="8">
    <source>
        <dbReference type="ARBA" id="ARBA00023128"/>
    </source>
</evidence>
<dbReference type="InterPro" id="IPR047182">
    <property type="entry name" value="MRM1"/>
</dbReference>
<evidence type="ECO:0000256" key="4">
    <source>
        <dbReference type="ARBA" id="ARBA00022603"/>
    </source>
</evidence>
<feature type="compositionally biased region" description="Basic and acidic residues" evidence="10">
    <location>
        <begin position="48"/>
        <end position="57"/>
    </location>
</feature>
<keyword evidence="5 12" id="KW-0808">Transferase</keyword>
<sequence length="458" mass="49329">MAFAISKGIRKDYSSIWHRRGAWNKKKKKGSETDNGEPQRGAAQNQERLYKPREWRRPPRKPKKEKPVDINEPVSLVSKVSIVAPRSVPYTTAASEFVYGYSAVRAAIRCGRRKIYTLYIFDADPESKRWAEPEINSLQKFAAAAGARVKLVSGTWAKMLDKMTDGRPHNGFLVEVSPLPKLPALSYDAVPSLPASHFNVHVAPQSREEADVNGSNGHIPLVSQQQGSLTQDGRQQTPRYPFTLLLDGILDPGNLGAIIRSAYFFGVDAIAFSSRNSAPLSPVTIKASAGAAENLPLISIHDPISFVDITRKNGWRFFAAEPPASTASGYFFAGMDGSSLLSLQNLSTELRKSPCVLMLGGEGYGLTKALKRQADALVAIPGARTADLSGDPAGVDSLNVSVASGLLCEAFLRELPVVGTTTAAAAVPGTAQGEQSQDPATPEEQPAVSNAAEEDRVF</sequence>
<accession>A0AAF0DG98</accession>
<dbReference type="Gene3D" id="3.40.1280.10">
    <property type="match status" value="1"/>
</dbReference>
<dbReference type="Proteomes" id="UP001219355">
    <property type="component" value="Chromosome 2"/>
</dbReference>
<organism evidence="12 13">
    <name type="scientific">Emydomyces testavorans</name>
    <dbReference type="NCBI Taxonomy" id="2070801"/>
    <lineage>
        <taxon>Eukaryota</taxon>
        <taxon>Fungi</taxon>
        <taxon>Dikarya</taxon>
        <taxon>Ascomycota</taxon>
        <taxon>Pezizomycotina</taxon>
        <taxon>Eurotiomycetes</taxon>
        <taxon>Eurotiomycetidae</taxon>
        <taxon>Onygenales</taxon>
        <taxon>Nannizziopsiaceae</taxon>
        <taxon>Emydomyces</taxon>
    </lineage>
</organism>
<keyword evidence="13" id="KW-1185">Reference proteome</keyword>
<dbReference type="InterPro" id="IPR001537">
    <property type="entry name" value="SpoU_MeTrfase"/>
</dbReference>
<comment type="similarity">
    <text evidence="2">Belongs to the class IV-like SAM-binding methyltransferase superfamily. RNA methyltransferase TrmH family.</text>
</comment>
<dbReference type="PANTHER" id="PTHR46103">
    <property type="entry name" value="RRNA METHYLTRANSFERASE 1, MITOCHONDRIAL"/>
    <property type="match status" value="1"/>
</dbReference>
<reference evidence="12" key="1">
    <citation type="submission" date="2023-03" db="EMBL/GenBank/DDBJ databases">
        <title>Emydomyces testavorans Genome Sequence.</title>
        <authorList>
            <person name="Hoyer L."/>
        </authorList>
    </citation>
    <scope>NUCLEOTIDE SEQUENCE</scope>
    <source>
        <strain evidence="12">16-2883</strain>
    </source>
</reference>
<dbReference type="GO" id="GO:0005739">
    <property type="term" value="C:mitochondrion"/>
    <property type="evidence" value="ECO:0007669"/>
    <property type="project" value="UniProtKB-SubCell"/>
</dbReference>
<dbReference type="GO" id="GO:0016435">
    <property type="term" value="F:rRNA (guanine) methyltransferase activity"/>
    <property type="evidence" value="ECO:0007669"/>
    <property type="project" value="TreeGrafter"/>
</dbReference>
<evidence type="ECO:0000256" key="1">
    <source>
        <dbReference type="ARBA" id="ARBA00004173"/>
    </source>
</evidence>
<keyword evidence="4 12" id="KW-0489">Methyltransferase</keyword>
<dbReference type="InterPro" id="IPR013123">
    <property type="entry name" value="SpoU_subst-bd"/>
</dbReference>
<keyword evidence="6" id="KW-0949">S-adenosyl-L-methionine</keyword>
<dbReference type="Pfam" id="PF08032">
    <property type="entry name" value="SpoU_sub_bind"/>
    <property type="match status" value="1"/>
</dbReference>
<evidence type="ECO:0000256" key="5">
    <source>
        <dbReference type="ARBA" id="ARBA00022679"/>
    </source>
</evidence>
<evidence type="ECO:0000313" key="12">
    <source>
        <dbReference type="EMBL" id="WEW57619.1"/>
    </source>
</evidence>
<evidence type="ECO:0000256" key="3">
    <source>
        <dbReference type="ARBA" id="ARBA00022552"/>
    </source>
</evidence>